<dbReference type="AlphaFoldDB" id="A0A517R252"/>
<dbReference type="PANTHER" id="PTHR21371:SF1">
    <property type="entry name" value="KETOL-ACID REDUCTOISOMERASE, MITOCHONDRIAL"/>
    <property type="match status" value="1"/>
</dbReference>
<comment type="catalytic activity">
    <reaction evidence="9">
        <text>(2R,3R)-2,3-dihydroxy-3-methylpentanoate + NADP(+) = (S)-2-ethyl-2-hydroxy-3-oxobutanoate + NADPH + H(+)</text>
        <dbReference type="Rhea" id="RHEA:13493"/>
        <dbReference type="ChEBI" id="CHEBI:15378"/>
        <dbReference type="ChEBI" id="CHEBI:49256"/>
        <dbReference type="ChEBI" id="CHEBI:49258"/>
        <dbReference type="ChEBI" id="CHEBI:57783"/>
        <dbReference type="ChEBI" id="CHEBI:58349"/>
        <dbReference type="EC" id="1.1.1.86"/>
    </reaction>
</comment>
<dbReference type="FunFam" id="3.40.50.720:FF:000023">
    <property type="entry name" value="Ketol-acid reductoisomerase (NADP(+))"/>
    <property type="match status" value="1"/>
</dbReference>
<evidence type="ECO:0000259" key="11">
    <source>
        <dbReference type="PROSITE" id="PS51850"/>
    </source>
</evidence>
<feature type="domain" description="KARI C-terminal knotted" evidence="12">
    <location>
        <begin position="184"/>
        <end position="329"/>
    </location>
</feature>
<dbReference type="GO" id="GO:0004455">
    <property type="term" value="F:ketol-acid reductoisomerase activity"/>
    <property type="evidence" value="ECO:0007669"/>
    <property type="project" value="UniProtKB-UniRule"/>
</dbReference>
<dbReference type="SUPFAM" id="SSF51735">
    <property type="entry name" value="NAD(P)-binding Rossmann-fold domains"/>
    <property type="match status" value="1"/>
</dbReference>
<keyword evidence="9" id="KW-0521">NADP</keyword>
<proteinExistence type="inferred from homology"/>
<dbReference type="PIRSF" id="PIRSF000116">
    <property type="entry name" value="IlvC_gammaproteo"/>
    <property type="match status" value="1"/>
</dbReference>
<keyword evidence="5 9" id="KW-0479">Metal-binding</keyword>
<comment type="function">
    <text evidence="9">Involved in the biosynthesis of branched-chain amino acids (BCAA). Catalyzes an alkyl-migration followed by a ketol-acid reduction of (S)-2-acetolactate (S2AL) to yield (R)-2,3-dihydroxy-isovalerate. In the isomerase reaction, S2AL is rearranged via a Mg-dependent methyl migration to produce 3-hydroxy-3-methyl-2-ketobutyrate (HMKB). In the reductase reaction, this 2-ketoacid undergoes a metal-dependent reduction by NADPH to yield (R)-2,3-dihydroxy-isovalerate.</text>
</comment>
<accession>A0A517R252</accession>
<dbReference type="UniPathway" id="UPA00047">
    <property type="reaction ID" value="UER00056"/>
</dbReference>
<feature type="binding site" evidence="9">
    <location>
        <position position="49"/>
    </location>
    <ligand>
        <name>NADP(+)</name>
        <dbReference type="ChEBI" id="CHEBI:58349"/>
    </ligand>
</feature>
<evidence type="ECO:0000256" key="9">
    <source>
        <dbReference type="HAMAP-Rule" id="MF_00435"/>
    </source>
</evidence>
<feature type="binding site" evidence="9 10">
    <location>
        <position position="232"/>
    </location>
    <ligand>
        <name>Mg(2+)</name>
        <dbReference type="ChEBI" id="CHEBI:18420"/>
        <label>2</label>
    </ligand>
</feature>
<feature type="binding site" evidence="9">
    <location>
        <begin position="26"/>
        <end position="29"/>
    </location>
    <ligand>
        <name>NADP(+)</name>
        <dbReference type="ChEBI" id="CHEBI:58349"/>
    </ligand>
</feature>
<dbReference type="SUPFAM" id="SSF48179">
    <property type="entry name" value="6-phosphogluconate dehydrogenase C-terminal domain-like"/>
    <property type="match status" value="1"/>
</dbReference>
<sequence length="334" mass="36273">MAAKVYYDDDANLDLLKGKTIAIIGYGSQGHAQAQNLRDSGCEVIVGQRSGSPNHDLAVEHGFKPVSAGEAAEAGDLVNILLPDEVQGDVYRDSIKPQLRSGNLLMCSHGFNIHFGQVVPPEGVDAALVAPKGPGHLVRSEYEKGGGVPSLIALSEGASEESRKLALAYAKGIGGTRGGVIETTIAEETETDLFGEQAVLCGGVSELVKAGYETLVDAGYQPEMAYFECMHELKLIVDLLYQGGLNYMRYSVSNTAEYGDYSSGPRVITDETKAEMKKILSEIQSGEFAKNWLMENKVNAPMFKATRRAERNHPIEQVGKELRRMMKWIDSKEV</sequence>
<dbReference type="InterPro" id="IPR013023">
    <property type="entry name" value="KARI"/>
</dbReference>
<evidence type="ECO:0000313" key="14">
    <source>
        <dbReference type="Proteomes" id="UP000317318"/>
    </source>
</evidence>
<keyword evidence="8 9" id="KW-0100">Branched-chain amino acid biosynthesis</keyword>
<dbReference type="InterPro" id="IPR013116">
    <property type="entry name" value="KARI_N"/>
</dbReference>
<comment type="similarity">
    <text evidence="3 9 10">Belongs to the ketol-acid reductoisomerase family.</text>
</comment>
<keyword evidence="13" id="KW-0413">Isomerase</keyword>
<feature type="binding site" evidence="9 10">
    <location>
        <position position="196"/>
    </location>
    <ligand>
        <name>Mg(2+)</name>
        <dbReference type="ChEBI" id="CHEBI:18420"/>
        <label>1</label>
    </ligand>
</feature>
<dbReference type="Pfam" id="PF07991">
    <property type="entry name" value="KARI_N"/>
    <property type="match status" value="1"/>
</dbReference>
<dbReference type="InterPro" id="IPR008927">
    <property type="entry name" value="6-PGluconate_DH-like_C_sf"/>
</dbReference>
<protein>
    <recommendedName>
        <fullName evidence="9">Ketol-acid reductoisomerase (NADP(+))</fullName>
        <shortName evidence="9">KARI</shortName>
        <ecNumber evidence="9">1.1.1.86</ecNumber>
    </recommendedName>
    <alternativeName>
        <fullName evidence="9">Acetohydroxy-acid isomeroreductase</fullName>
        <shortName evidence="9">AHIR</shortName>
    </alternativeName>
    <alternativeName>
        <fullName evidence="9">Alpha-keto-beta-hydroxylacyl reductoisomerase</fullName>
    </alternativeName>
</protein>
<dbReference type="GO" id="GO:0009099">
    <property type="term" value="P:L-valine biosynthetic process"/>
    <property type="evidence" value="ECO:0007669"/>
    <property type="project" value="UniProtKB-UniRule"/>
</dbReference>
<gene>
    <name evidence="9 13" type="primary">ilvC</name>
    <name evidence="13" type="ORF">Pan189_23490</name>
</gene>
<feature type="domain" description="KARI N-terminal Rossmann" evidence="11">
    <location>
        <begin position="3"/>
        <end position="183"/>
    </location>
</feature>
<dbReference type="EC" id="1.1.1.86" evidence="9"/>
<dbReference type="HAMAP" id="MF_00435">
    <property type="entry name" value="IlvC"/>
    <property type="match status" value="1"/>
</dbReference>
<evidence type="ECO:0000256" key="2">
    <source>
        <dbReference type="ARBA" id="ARBA00004885"/>
    </source>
</evidence>
<evidence type="ECO:0000256" key="5">
    <source>
        <dbReference type="ARBA" id="ARBA00022723"/>
    </source>
</evidence>
<dbReference type="KEGG" id="svp:Pan189_23490"/>
<keyword evidence="14" id="KW-1185">Reference proteome</keyword>
<feature type="binding site" evidence="9">
    <location>
        <position position="52"/>
    </location>
    <ligand>
        <name>NADP(+)</name>
        <dbReference type="ChEBI" id="CHEBI:58349"/>
    </ligand>
</feature>
<comment type="cofactor">
    <cofactor evidence="9">
        <name>Mg(2+)</name>
        <dbReference type="ChEBI" id="CHEBI:18420"/>
    </cofactor>
    <text evidence="9">Binds 2 magnesium ions per subunit.</text>
</comment>
<evidence type="ECO:0000256" key="4">
    <source>
        <dbReference type="ARBA" id="ARBA00022605"/>
    </source>
</evidence>
<dbReference type="GO" id="GO:0005829">
    <property type="term" value="C:cytosol"/>
    <property type="evidence" value="ECO:0007669"/>
    <property type="project" value="TreeGrafter"/>
</dbReference>
<dbReference type="NCBIfam" id="TIGR00465">
    <property type="entry name" value="ilvC"/>
    <property type="match status" value="1"/>
</dbReference>
<dbReference type="GO" id="GO:0009097">
    <property type="term" value="P:isoleucine biosynthetic process"/>
    <property type="evidence" value="ECO:0007669"/>
    <property type="project" value="UniProtKB-UniRule"/>
</dbReference>
<dbReference type="Pfam" id="PF01450">
    <property type="entry name" value="KARI_C"/>
    <property type="match status" value="1"/>
</dbReference>
<evidence type="ECO:0000256" key="10">
    <source>
        <dbReference type="PROSITE-ProRule" id="PRU01198"/>
    </source>
</evidence>
<dbReference type="EMBL" id="CP036268">
    <property type="protein sequence ID" value="QDT37965.1"/>
    <property type="molecule type" value="Genomic_DNA"/>
</dbReference>
<feature type="binding site" evidence="9 10">
    <location>
        <position position="192"/>
    </location>
    <ligand>
        <name>Mg(2+)</name>
        <dbReference type="ChEBI" id="CHEBI:18420"/>
        <label>1</label>
    </ligand>
</feature>
<keyword evidence="6 9" id="KW-0460">Magnesium</keyword>
<comment type="pathway">
    <text evidence="2 9">Amino-acid biosynthesis; L-isoleucine biosynthesis; L-isoleucine from 2-oxobutanoate: step 2/4.</text>
</comment>
<keyword evidence="7 9" id="KW-0560">Oxidoreductase</keyword>
<dbReference type="Gene3D" id="3.40.50.720">
    <property type="entry name" value="NAD(P)-binding Rossmann-like Domain"/>
    <property type="match status" value="1"/>
</dbReference>
<dbReference type="UniPathway" id="UPA00049">
    <property type="reaction ID" value="UER00060"/>
</dbReference>
<dbReference type="Gene3D" id="6.10.240.10">
    <property type="match status" value="1"/>
</dbReference>
<dbReference type="InterPro" id="IPR036291">
    <property type="entry name" value="NAD(P)-bd_dom_sf"/>
</dbReference>
<dbReference type="InterPro" id="IPR000506">
    <property type="entry name" value="KARI_C"/>
</dbReference>
<dbReference type="OrthoDB" id="9804088at2"/>
<dbReference type="InterPro" id="IPR014359">
    <property type="entry name" value="KARI_prok"/>
</dbReference>
<evidence type="ECO:0000256" key="6">
    <source>
        <dbReference type="ARBA" id="ARBA00022842"/>
    </source>
</evidence>
<dbReference type="GO" id="GO:0000287">
    <property type="term" value="F:magnesium ion binding"/>
    <property type="evidence" value="ECO:0007669"/>
    <property type="project" value="UniProtKB-UniRule"/>
</dbReference>
<dbReference type="Proteomes" id="UP000317318">
    <property type="component" value="Chromosome"/>
</dbReference>
<dbReference type="GO" id="GO:0050661">
    <property type="term" value="F:NADP binding"/>
    <property type="evidence" value="ECO:0007669"/>
    <property type="project" value="InterPro"/>
</dbReference>
<reference evidence="13 14" key="1">
    <citation type="submission" date="2019-02" db="EMBL/GenBank/DDBJ databases">
        <title>Deep-cultivation of Planctomycetes and their phenomic and genomic characterization uncovers novel biology.</title>
        <authorList>
            <person name="Wiegand S."/>
            <person name="Jogler M."/>
            <person name="Boedeker C."/>
            <person name="Pinto D."/>
            <person name="Vollmers J."/>
            <person name="Rivas-Marin E."/>
            <person name="Kohn T."/>
            <person name="Peeters S.H."/>
            <person name="Heuer A."/>
            <person name="Rast P."/>
            <person name="Oberbeckmann S."/>
            <person name="Bunk B."/>
            <person name="Jeske O."/>
            <person name="Meyerdierks A."/>
            <person name="Storesund J.E."/>
            <person name="Kallscheuer N."/>
            <person name="Luecker S."/>
            <person name="Lage O.M."/>
            <person name="Pohl T."/>
            <person name="Merkel B.J."/>
            <person name="Hornburger P."/>
            <person name="Mueller R.-W."/>
            <person name="Bruemmer F."/>
            <person name="Labrenz M."/>
            <person name="Spormann A.M."/>
            <person name="Op den Camp H."/>
            <person name="Overmann J."/>
            <person name="Amann R."/>
            <person name="Jetten M.S.M."/>
            <person name="Mascher T."/>
            <person name="Medema M.H."/>
            <person name="Devos D.P."/>
            <person name="Kaster A.-K."/>
            <person name="Ovreas L."/>
            <person name="Rohde M."/>
            <person name="Galperin M.Y."/>
            <person name="Jogler C."/>
        </authorList>
    </citation>
    <scope>NUCLEOTIDE SEQUENCE [LARGE SCALE GENOMIC DNA]</scope>
    <source>
        <strain evidence="13 14">Pan189</strain>
    </source>
</reference>
<dbReference type="GO" id="GO:0016853">
    <property type="term" value="F:isomerase activity"/>
    <property type="evidence" value="ECO:0007669"/>
    <property type="project" value="UniProtKB-KW"/>
</dbReference>
<keyword evidence="4 9" id="KW-0028">Amino-acid biosynthesis</keyword>
<name>A0A517R252_9PLAN</name>
<feature type="binding site" evidence="9 10">
    <location>
        <position position="253"/>
    </location>
    <ligand>
        <name>substrate</name>
    </ligand>
</feature>
<evidence type="ECO:0000256" key="3">
    <source>
        <dbReference type="ARBA" id="ARBA00010318"/>
    </source>
</evidence>
<comment type="pathway">
    <text evidence="1 9">Amino-acid biosynthesis; L-valine biosynthesis; L-valine from pyruvate: step 2/4.</text>
</comment>
<feature type="binding site" evidence="9 10">
    <location>
        <position position="228"/>
    </location>
    <ligand>
        <name>Mg(2+)</name>
        <dbReference type="ChEBI" id="CHEBI:18420"/>
        <label>2</label>
    </ligand>
</feature>
<comment type="catalytic activity">
    <reaction evidence="9">
        <text>(2R)-2,3-dihydroxy-3-methylbutanoate + NADP(+) = (2S)-2-acetolactate + NADPH + H(+)</text>
        <dbReference type="Rhea" id="RHEA:22068"/>
        <dbReference type="ChEBI" id="CHEBI:15378"/>
        <dbReference type="ChEBI" id="CHEBI:49072"/>
        <dbReference type="ChEBI" id="CHEBI:57783"/>
        <dbReference type="ChEBI" id="CHEBI:58349"/>
        <dbReference type="ChEBI" id="CHEBI:58476"/>
        <dbReference type="EC" id="1.1.1.86"/>
    </reaction>
</comment>
<dbReference type="PROSITE" id="PS51851">
    <property type="entry name" value="KARI_C"/>
    <property type="match status" value="1"/>
</dbReference>
<evidence type="ECO:0000256" key="1">
    <source>
        <dbReference type="ARBA" id="ARBA00004864"/>
    </source>
</evidence>
<feature type="binding site" evidence="9">
    <location>
        <position position="135"/>
    </location>
    <ligand>
        <name>NADP(+)</name>
        <dbReference type="ChEBI" id="CHEBI:58349"/>
    </ligand>
</feature>
<dbReference type="PROSITE" id="PS51850">
    <property type="entry name" value="KARI_N"/>
    <property type="match status" value="1"/>
</dbReference>
<dbReference type="NCBIfam" id="NF009940">
    <property type="entry name" value="PRK13403.1"/>
    <property type="match status" value="1"/>
</dbReference>
<dbReference type="PANTHER" id="PTHR21371">
    <property type="entry name" value="KETOL-ACID REDUCTOISOMERASE, MITOCHONDRIAL"/>
    <property type="match status" value="1"/>
</dbReference>
<evidence type="ECO:0000259" key="12">
    <source>
        <dbReference type="PROSITE" id="PS51851"/>
    </source>
</evidence>
<feature type="binding site" evidence="9 10">
    <location>
        <position position="192"/>
    </location>
    <ligand>
        <name>Mg(2+)</name>
        <dbReference type="ChEBI" id="CHEBI:18420"/>
        <label>2</label>
    </ligand>
</feature>
<comment type="caution">
    <text evidence="9">Lacks conserved residue(s) required for the propagation of feature annotation.</text>
</comment>
<dbReference type="RefSeq" id="WP_145364035.1">
    <property type="nucleotide sequence ID" value="NZ_CP036268.1"/>
</dbReference>
<organism evidence="13 14">
    <name type="scientific">Stratiformator vulcanicus</name>
    <dbReference type="NCBI Taxonomy" id="2527980"/>
    <lineage>
        <taxon>Bacteria</taxon>
        <taxon>Pseudomonadati</taxon>
        <taxon>Planctomycetota</taxon>
        <taxon>Planctomycetia</taxon>
        <taxon>Planctomycetales</taxon>
        <taxon>Planctomycetaceae</taxon>
        <taxon>Stratiformator</taxon>
    </lineage>
</organism>
<dbReference type="NCBIfam" id="NF004017">
    <property type="entry name" value="PRK05479.1"/>
    <property type="match status" value="1"/>
</dbReference>
<evidence type="ECO:0000256" key="7">
    <source>
        <dbReference type="ARBA" id="ARBA00023002"/>
    </source>
</evidence>
<feature type="active site" evidence="9">
    <location>
        <position position="109"/>
    </location>
</feature>
<evidence type="ECO:0000256" key="8">
    <source>
        <dbReference type="ARBA" id="ARBA00023304"/>
    </source>
</evidence>
<evidence type="ECO:0000313" key="13">
    <source>
        <dbReference type="EMBL" id="QDT37965.1"/>
    </source>
</evidence>